<accession>A0A8S1JP15</accession>
<dbReference type="Proteomes" id="UP000688137">
    <property type="component" value="Unassembled WGS sequence"/>
</dbReference>
<sequence length="197" mass="23188">MMVYEILLIFITINQLPSYINLKTNWFFIIIYLSLDGINCGYCFIDNFEYCFEYVYDNNNNIIVSIDINREYIQLDNYEIHLGCAQCYKGYYYSFQTNKCELLSQHMQQCDIAIQLYSNSKIQCLKTQSLINSIQNIYCENIPLCLQCIHNYSQTINSFLNTLKIKNQIQVKSNNSISILTALDFKQSIHSNHLDSF</sequence>
<gene>
    <name evidence="1" type="ORF">PPRIM_AZ9-3.1.T0050465</name>
</gene>
<name>A0A8S1JP15_PARPR</name>
<evidence type="ECO:0000313" key="2">
    <source>
        <dbReference type="Proteomes" id="UP000688137"/>
    </source>
</evidence>
<keyword evidence="2" id="KW-1185">Reference proteome</keyword>
<comment type="caution">
    <text evidence="1">The sequence shown here is derived from an EMBL/GenBank/DDBJ whole genome shotgun (WGS) entry which is preliminary data.</text>
</comment>
<dbReference type="EMBL" id="CAJJDM010000002">
    <property type="protein sequence ID" value="CAD8043811.1"/>
    <property type="molecule type" value="Genomic_DNA"/>
</dbReference>
<reference evidence="1" key="1">
    <citation type="submission" date="2021-01" db="EMBL/GenBank/DDBJ databases">
        <authorList>
            <consortium name="Genoscope - CEA"/>
            <person name="William W."/>
        </authorList>
    </citation>
    <scope>NUCLEOTIDE SEQUENCE</scope>
</reference>
<evidence type="ECO:0000313" key="1">
    <source>
        <dbReference type="EMBL" id="CAD8043811.1"/>
    </source>
</evidence>
<dbReference type="AlphaFoldDB" id="A0A8S1JP15"/>
<organism evidence="1 2">
    <name type="scientific">Paramecium primaurelia</name>
    <dbReference type="NCBI Taxonomy" id="5886"/>
    <lineage>
        <taxon>Eukaryota</taxon>
        <taxon>Sar</taxon>
        <taxon>Alveolata</taxon>
        <taxon>Ciliophora</taxon>
        <taxon>Intramacronucleata</taxon>
        <taxon>Oligohymenophorea</taxon>
        <taxon>Peniculida</taxon>
        <taxon>Parameciidae</taxon>
        <taxon>Paramecium</taxon>
    </lineage>
</organism>
<proteinExistence type="predicted"/>
<protein>
    <submittedName>
        <fullName evidence="1">Uncharacterized protein</fullName>
    </submittedName>
</protein>